<dbReference type="RefSeq" id="WP_220661289.1">
    <property type="nucleotide sequence ID" value="NZ_CP069370.1"/>
</dbReference>
<proteinExistence type="predicted"/>
<feature type="transmembrane region" description="Helical" evidence="1">
    <location>
        <begin position="85"/>
        <end position="102"/>
    </location>
</feature>
<dbReference type="EMBL" id="CP069370">
    <property type="protein sequence ID" value="QYZ69068.1"/>
    <property type="molecule type" value="Genomic_DNA"/>
</dbReference>
<evidence type="ECO:0000256" key="1">
    <source>
        <dbReference type="SAM" id="Phobius"/>
    </source>
</evidence>
<sequence length="147" mass="16292">MVTQLAIGTVLICVNIVISAYAAWGLELFIARYARLLVPNRRRPHFVFAMAGVSLLAQLIVTVGVWLWALTFWWVGALPDFEHSLYFALVCYSTLGLGDIVLPDQWRILSGMTAANGFLSFGIVTALMIETLRHVRFAHGSAQAPRT</sequence>
<organism evidence="3 4">
    <name type="scientific">Neotabrizicola shimadae</name>
    <dbReference type="NCBI Taxonomy" id="2807096"/>
    <lineage>
        <taxon>Bacteria</taxon>
        <taxon>Pseudomonadati</taxon>
        <taxon>Pseudomonadota</taxon>
        <taxon>Alphaproteobacteria</taxon>
        <taxon>Rhodobacterales</taxon>
        <taxon>Paracoccaceae</taxon>
        <taxon>Neotabrizicola</taxon>
    </lineage>
</organism>
<name>A0A8G0ZUS2_9RHOB</name>
<dbReference type="AlphaFoldDB" id="A0A8G0ZUS2"/>
<dbReference type="Proteomes" id="UP000826300">
    <property type="component" value="Chromosome"/>
</dbReference>
<dbReference type="SUPFAM" id="SSF81324">
    <property type="entry name" value="Voltage-gated potassium channels"/>
    <property type="match status" value="1"/>
</dbReference>
<accession>A0A8G0ZUS2</accession>
<keyword evidence="1" id="KW-0472">Membrane</keyword>
<evidence type="ECO:0000313" key="4">
    <source>
        <dbReference type="Proteomes" id="UP000826300"/>
    </source>
</evidence>
<evidence type="ECO:0000313" key="3">
    <source>
        <dbReference type="EMBL" id="QYZ69068.1"/>
    </source>
</evidence>
<keyword evidence="3" id="KW-0813">Transport</keyword>
<keyword evidence="1" id="KW-0812">Transmembrane</keyword>
<gene>
    <name evidence="3" type="ORF">JO391_15155</name>
</gene>
<keyword evidence="3" id="KW-0406">Ion transport</keyword>
<dbReference type="GO" id="GO:0034220">
    <property type="term" value="P:monoatomic ion transmembrane transport"/>
    <property type="evidence" value="ECO:0007669"/>
    <property type="project" value="UniProtKB-KW"/>
</dbReference>
<feature type="transmembrane region" description="Helical" evidence="1">
    <location>
        <begin position="6"/>
        <end position="26"/>
    </location>
</feature>
<feature type="transmembrane region" description="Helical" evidence="1">
    <location>
        <begin position="109"/>
        <end position="129"/>
    </location>
</feature>
<reference evidence="3" key="1">
    <citation type="submission" date="2021-02" db="EMBL/GenBank/DDBJ databases">
        <title>Rhodobacter shimadae sp. nov., an aerobic anoxygenic phototrophic bacterium isolated from a hot spring.</title>
        <authorList>
            <person name="Muramatsu S."/>
            <person name="Haruta S."/>
            <person name="Hirose S."/>
            <person name="Hanada S."/>
        </authorList>
    </citation>
    <scope>NUCLEOTIDE SEQUENCE</scope>
    <source>
        <strain evidence="3">N10</strain>
    </source>
</reference>
<dbReference type="Gene3D" id="1.10.287.70">
    <property type="match status" value="1"/>
</dbReference>
<feature type="domain" description="Potassium channel" evidence="2">
    <location>
        <begin position="61"/>
        <end position="133"/>
    </location>
</feature>
<evidence type="ECO:0000259" key="2">
    <source>
        <dbReference type="Pfam" id="PF07885"/>
    </source>
</evidence>
<protein>
    <submittedName>
        <fullName evidence="3">Two pore domain potassium channel family protein</fullName>
    </submittedName>
</protein>
<keyword evidence="4" id="KW-1185">Reference proteome</keyword>
<dbReference type="InterPro" id="IPR013099">
    <property type="entry name" value="K_chnl_dom"/>
</dbReference>
<keyword evidence="3" id="KW-0407">Ion channel</keyword>
<feature type="transmembrane region" description="Helical" evidence="1">
    <location>
        <begin position="46"/>
        <end position="73"/>
    </location>
</feature>
<dbReference type="KEGG" id="nsm:JO391_15155"/>
<dbReference type="Pfam" id="PF07885">
    <property type="entry name" value="Ion_trans_2"/>
    <property type="match status" value="1"/>
</dbReference>
<keyword evidence="1" id="KW-1133">Transmembrane helix</keyword>